<accession>A0A0D2WV59</accession>
<sequence>MFHAHRVCPQRQPEAAEWSPVANPSEKVPSSSSTAWAEGDRTRRVRWASNQVSPANQEAICEAARTMAMAGYRHDDLLMRHVGFYMKVSKNKKKTQTMMAVFCDLSRVTRVSSDEDKEAARMAMLTKLSLEPGDVL</sequence>
<keyword evidence="3" id="KW-1185">Reference proteome</keyword>
<feature type="region of interest" description="Disordered" evidence="1">
    <location>
        <begin position="1"/>
        <end position="51"/>
    </location>
</feature>
<dbReference type="AlphaFoldDB" id="A0A0D2WV59"/>
<organism evidence="2 3">
    <name type="scientific">Capsaspora owczarzaki (strain ATCC 30864)</name>
    <dbReference type="NCBI Taxonomy" id="595528"/>
    <lineage>
        <taxon>Eukaryota</taxon>
        <taxon>Filasterea</taxon>
        <taxon>Capsaspora</taxon>
    </lineage>
</organism>
<name>A0A0D2WV59_CAPO3</name>
<dbReference type="Proteomes" id="UP000008743">
    <property type="component" value="Unassembled WGS sequence"/>
</dbReference>
<evidence type="ECO:0000256" key="1">
    <source>
        <dbReference type="SAM" id="MobiDB-lite"/>
    </source>
</evidence>
<proteinExistence type="predicted"/>
<dbReference type="EMBL" id="KE346371">
    <property type="protein sequence ID" value="KJE96635.1"/>
    <property type="molecule type" value="Genomic_DNA"/>
</dbReference>
<dbReference type="OrthoDB" id="2428931at2759"/>
<reference evidence="3" key="1">
    <citation type="submission" date="2011-02" db="EMBL/GenBank/DDBJ databases">
        <title>The Genome Sequence of Capsaspora owczarzaki ATCC 30864.</title>
        <authorList>
            <person name="Russ C."/>
            <person name="Cuomo C."/>
            <person name="Burger G."/>
            <person name="Gray M.W."/>
            <person name="Holland P.W.H."/>
            <person name="King N."/>
            <person name="Lang F.B.F."/>
            <person name="Roger A.J."/>
            <person name="Ruiz-Trillo I."/>
            <person name="Young S.K."/>
            <person name="Zeng Q."/>
            <person name="Gargeya S."/>
            <person name="Alvarado L."/>
            <person name="Berlin A."/>
            <person name="Chapman S.B."/>
            <person name="Chen Z."/>
            <person name="Freedman E."/>
            <person name="Gellesch M."/>
            <person name="Goldberg J."/>
            <person name="Griggs A."/>
            <person name="Gujja S."/>
            <person name="Heilman E."/>
            <person name="Heiman D."/>
            <person name="Howarth C."/>
            <person name="Mehta T."/>
            <person name="Neiman D."/>
            <person name="Pearson M."/>
            <person name="Roberts A."/>
            <person name="Saif S."/>
            <person name="Shea T."/>
            <person name="Shenoy N."/>
            <person name="Sisk P."/>
            <person name="Stolte C."/>
            <person name="Sykes S."/>
            <person name="White J."/>
            <person name="Yandava C."/>
            <person name="Haas B."/>
            <person name="Nusbaum C."/>
            <person name="Birren B."/>
        </authorList>
    </citation>
    <scope>NUCLEOTIDE SEQUENCE</scope>
    <source>
        <strain evidence="3">ATCC 30864</strain>
    </source>
</reference>
<evidence type="ECO:0000313" key="2">
    <source>
        <dbReference type="EMBL" id="KJE96635.1"/>
    </source>
</evidence>
<dbReference type="InParanoid" id="A0A0D2WV59"/>
<protein>
    <submittedName>
        <fullName evidence="2">Uncharacterized protein</fullName>
    </submittedName>
</protein>
<evidence type="ECO:0000313" key="3">
    <source>
        <dbReference type="Proteomes" id="UP000008743"/>
    </source>
</evidence>
<gene>
    <name evidence="2" type="ORF">CAOG_006933</name>
</gene>